<evidence type="ECO:0000259" key="1">
    <source>
        <dbReference type="PROSITE" id="PS51186"/>
    </source>
</evidence>
<gene>
    <name evidence="2" type="ORF">EWM59_24770</name>
</gene>
<dbReference type="PROSITE" id="PS51186">
    <property type="entry name" value="GNAT"/>
    <property type="match status" value="1"/>
</dbReference>
<keyword evidence="3" id="KW-1185">Reference proteome</keyword>
<dbReference type="RefSeq" id="WP_130023928.1">
    <property type="nucleotide sequence ID" value="NZ_SEWF01000066.1"/>
</dbReference>
<name>A0A4Q5LTG1_9BACT</name>
<feature type="domain" description="N-acetyltransferase" evidence="1">
    <location>
        <begin position="185"/>
        <end position="339"/>
    </location>
</feature>
<dbReference type="AlphaFoldDB" id="A0A4Q5LTG1"/>
<keyword evidence="2" id="KW-0808">Transferase</keyword>
<dbReference type="OrthoDB" id="6290225at2"/>
<dbReference type="Pfam" id="PF13302">
    <property type="entry name" value="Acetyltransf_3"/>
    <property type="match status" value="1"/>
</dbReference>
<dbReference type="InterPro" id="IPR000182">
    <property type="entry name" value="GNAT_dom"/>
</dbReference>
<evidence type="ECO:0000313" key="2">
    <source>
        <dbReference type="EMBL" id="RYU92901.1"/>
    </source>
</evidence>
<dbReference type="GO" id="GO:0016747">
    <property type="term" value="F:acyltransferase activity, transferring groups other than amino-acyl groups"/>
    <property type="evidence" value="ECO:0007669"/>
    <property type="project" value="InterPro"/>
</dbReference>
<organism evidence="2 3">
    <name type="scientific">Emticicia agri</name>
    <dbReference type="NCBI Taxonomy" id="2492393"/>
    <lineage>
        <taxon>Bacteria</taxon>
        <taxon>Pseudomonadati</taxon>
        <taxon>Bacteroidota</taxon>
        <taxon>Cytophagia</taxon>
        <taxon>Cytophagales</taxon>
        <taxon>Leadbetterellaceae</taxon>
        <taxon>Emticicia</taxon>
    </lineage>
</organism>
<dbReference type="Gene3D" id="3.40.630.30">
    <property type="match status" value="2"/>
</dbReference>
<dbReference type="Pfam" id="PF13420">
    <property type="entry name" value="Acetyltransf_4"/>
    <property type="match status" value="1"/>
</dbReference>
<dbReference type="PANTHER" id="PTHR43415">
    <property type="entry name" value="SPERMIDINE N(1)-ACETYLTRANSFERASE"/>
    <property type="match status" value="1"/>
</dbReference>
<dbReference type="SUPFAM" id="SSF55729">
    <property type="entry name" value="Acyl-CoA N-acyltransferases (Nat)"/>
    <property type="match status" value="2"/>
</dbReference>
<accession>A0A4Q5LTG1</accession>
<evidence type="ECO:0000313" key="3">
    <source>
        <dbReference type="Proteomes" id="UP000293162"/>
    </source>
</evidence>
<sequence>MREYSCLIKQQFSSDKYAIVPIREEDKYAIMEWRNEQIYHLRQAELLTTEKQDWYFTNIVAKLFTEENPKQLLFSYLENGICIGYGGLVHINWIDKNAEISFIIKTELEKEYFEFHWTTYLSLIEQVAFIELNFHKIFTYAFDIRPHLYQAIEKSNYLLEARLKDHCLFQNRFIDVLIHSKINAITLRKADENDLMQYFEWTNDEEVRKQSFNSNPISLENHSNWFHKKLADKNCLMLIAENAQKEPIGQVRFEKDTAQKISVIGVSLDKSCRGKGLAGKILEQASVYFLKENPDYIVEAYIKAENKGSLGAFSKAGFSLSKHLDYQGIESVLYTKSNS</sequence>
<dbReference type="PANTHER" id="PTHR43415:SF3">
    <property type="entry name" value="GNAT-FAMILY ACETYLTRANSFERASE"/>
    <property type="match status" value="1"/>
</dbReference>
<proteinExistence type="predicted"/>
<dbReference type="InterPro" id="IPR016181">
    <property type="entry name" value="Acyl_CoA_acyltransferase"/>
</dbReference>
<dbReference type="Proteomes" id="UP000293162">
    <property type="component" value="Unassembled WGS sequence"/>
</dbReference>
<dbReference type="EMBL" id="SEWF01000066">
    <property type="protein sequence ID" value="RYU92901.1"/>
    <property type="molecule type" value="Genomic_DNA"/>
</dbReference>
<protein>
    <submittedName>
        <fullName evidence="2">GNAT family N-acetyltransferase</fullName>
    </submittedName>
</protein>
<reference evidence="2 3" key="1">
    <citation type="submission" date="2019-02" db="EMBL/GenBank/DDBJ databases">
        <title>Bacterial novel species Emticicia sp. 17J42-9 isolated from soil.</title>
        <authorList>
            <person name="Jung H.-Y."/>
        </authorList>
    </citation>
    <scope>NUCLEOTIDE SEQUENCE [LARGE SCALE GENOMIC DNA]</scope>
    <source>
        <strain evidence="2 3">17J42-9</strain>
    </source>
</reference>
<comment type="caution">
    <text evidence="2">The sequence shown here is derived from an EMBL/GenBank/DDBJ whole genome shotgun (WGS) entry which is preliminary data.</text>
</comment>